<dbReference type="SMART" id="SM00881">
    <property type="entry name" value="CoA_binding"/>
    <property type="match status" value="1"/>
</dbReference>
<evidence type="ECO:0000256" key="2">
    <source>
        <dbReference type="ARBA" id="ARBA00022741"/>
    </source>
</evidence>
<dbReference type="GO" id="GO:0006099">
    <property type="term" value="P:tricarboxylic acid cycle"/>
    <property type="evidence" value="ECO:0007669"/>
    <property type="project" value="TreeGrafter"/>
</dbReference>
<evidence type="ECO:0000256" key="1">
    <source>
        <dbReference type="ARBA" id="ARBA00022598"/>
    </source>
</evidence>
<evidence type="ECO:0000259" key="5">
    <source>
        <dbReference type="SMART" id="SM00881"/>
    </source>
</evidence>
<protein>
    <submittedName>
        <fullName evidence="6">CoA-binding protein</fullName>
    </submittedName>
</protein>
<keyword evidence="1" id="KW-0436">Ligase</keyword>
<dbReference type="AlphaFoldDB" id="A0A7C3PI82"/>
<dbReference type="InterPro" id="IPR005811">
    <property type="entry name" value="SUCC_ACL_C"/>
</dbReference>
<dbReference type="Gene3D" id="3.40.50.720">
    <property type="entry name" value="NAD(P)-binding Rossmann-like Domain"/>
    <property type="match status" value="1"/>
</dbReference>
<dbReference type="InterPro" id="IPR036291">
    <property type="entry name" value="NAD(P)-bd_dom_sf"/>
</dbReference>
<dbReference type="GO" id="GO:0004775">
    <property type="term" value="F:succinate-CoA ligase (ADP-forming) activity"/>
    <property type="evidence" value="ECO:0007669"/>
    <property type="project" value="TreeGrafter"/>
</dbReference>
<dbReference type="Pfam" id="PF02629">
    <property type="entry name" value="CoA_binding"/>
    <property type="match status" value="1"/>
</dbReference>
<dbReference type="InterPro" id="IPR003781">
    <property type="entry name" value="CoA-bd"/>
</dbReference>
<dbReference type="Pfam" id="PF00549">
    <property type="entry name" value="Ligase_CoA"/>
    <property type="match status" value="1"/>
</dbReference>
<dbReference type="SUPFAM" id="SSF51735">
    <property type="entry name" value="NAD(P)-binding Rossmann-fold domains"/>
    <property type="match status" value="1"/>
</dbReference>
<name>A0A7C3PI82_9CYAN</name>
<gene>
    <name evidence="6" type="ORF">ENR64_18240</name>
</gene>
<reference evidence="6" key="1">
    <citation type="journal article" date="2020" name="mSystems">
        <title>Genome- and Community-Level Interaction Insights into Carbon Utilization and Element Cycling Functions of Hydrothermarchaeota in Hydrothermal Sediment.</title>
        <authorList>
            <person name="Zhou Z."/>
            <person name="Liu Y."/>
            <person name="Xu W."/>
            <person name="Pan J."/>
            <person name="Luo Z.H."/>
            <person name="Li M."/>
        </authorList>
    </citation>
    <scope>NUCLEOTIDE SEQUENCE [LARGE SCALE GENOMIC DNA]</scope>
    <source>
        <strain evidence="6">SpSt-418</strain>
    </source>
</reference>
<dbReference type="SUPFAM" id="SSF52210">
    <property type="entry name" value="Succinyl-CoA synthetase domains"/>
    <property type="match status" value="1"/>
</dbReference>
<dbReference type="PANTHER" id="PTHR11117:SF2">
    <property type="entry name" value="SUCCINATE--COA LIGASE [ADP_GDP-FORMING] SUBUNIT ALPHA, MITOCHONDRIAL"/>
    <property type="match status" value="1"/>
</dbReference>
<evidence type="ECO:0000313" key="6">
    <source>
        <dbReference type="EMBL" id="HFM99658.1"/>
    </source>
</evidence>
<evidence type="ECO:0000256" key="4">
    <source>
        <dbReference type="SAM" id="MobiDB-lite"/>
    </source>
</evidence>
<sequence length="301" mass="31816">MIISPQNKVLIQGIFEPSGMTYAPLMRAYGTQVVAGVSIGWGDSNLKGIPTFNLVDEAIAAVGAIDTTIIFVPPYSVLDAALEAIVAGIRQIIIVTEGVPPLDMVRLLREAEATETMVVGPNSPGIIIPGEILLGTHPASFYTPGTVGIISRNGTLTYEVAMQLSAAGLGQSISVCIGSDAVIGSSFPQWLQILEEDDRTEAIVLVGEIGGDSEETAAHYIAEAIDKPVIAYIAGLNVPRGRRIGHAGAIIDSYILELGPDIGTADSKINAFRRAKIPVADRPSQVPELVKKKLRQPARKT</sequence>
<dbReference type="GO" id="GO:0004776">
    <property type="term" value="F:succinate-CoA ligase (GDP-forming) activity"/>
    <property type="evidence" value="ECO:0007669"/>
    <property type="project" value="TreeGrafter"/>
</dbReference>
<evidence type="ECO:0000256" key="3">
    <source>
        <dbReference type="PIRSR" id="PIRSR001553-1"/>
    </source>
</evidence>
<dbReference type="Gene3D" id="3.40.50.261">
    <property type="entry name" value="Succinyl-CoA synthetase domains"/>
    <property type="match status" value="1"/>
</dbReference>
<dbReference type="GO" id="GO:0009361">
    <property type="term" value="C:succinate-CoA ligase complex (ADP-forming)"/>
    <property type="evidence" value="ECO:0007669"/>
    <property type="project" value="TreeGrafter"/>
</dbReference>
<feature type="active site" description="Tele-phosphohistidine intermediate" evidence="3">
    <location>
        <position position="246"/>
    </location>
</feature>
<feature type="domain" description="CoA-binding" evidence="5">
    <location>
        <begin position="2"/>
        <end position="99"/>
    </location>
</feature>
<proteinExistence type="predicted"/>
<dbReference type="InterPro" id="IPR005810">
    <property type="entry name" value="CoA_lig_alpha"/>
</dbReference>
<accession>A0A7C3PI82</accession>
<dbReference type="GO" id="GO:0000166">
    <property type="term" value="F:nucleotide binding"/>
    <property type="evidence" value="ECO:0007669"/>
    <property type="project" value="UniProtKB-KW"/>
</dbReference>
<feature type="compositionally biased region" description="Basic residues" evidence="4">
    <location>
        <begin position="292"/>
        <end position="301"/>
    </location>
</feature>
<keyword evidence="2" id="KW-0547">Nucleotide-binding</keyword>
<comment type="caution">
    <text evidence="6">The sequence shown here is derived from an EMBL/GenBank/DDBJ whole genome shotgun (WGS) entry which is preliminary data.</text>
</comment>
<dbReference type="PANTHER" id="PTHR11117">
    <property type="entry name" value="SUCCINYL-COA LIGASE SUBUNIT ALPHA"/>
    <property type="match status" value="1"/>
</dbReference>
<organism evidence="6">
    <name type="scientific">Oscillatoriales cyanobacterium SpSt-418</name>
    <dbReference type="NCBI Taxonomy" id="2282169"/>
    <lineage>
        <taxon>Bacteria</taxon>
        <taxon>Bacillati</taxon>
        <taxon>Cyanobacteriota</taxon>
        <taxon>Cyanophyceae</taxon>
        <taxon>Oscillatoriophycideae</taxon>
        <taxon>Oscillatoriales</taxon>
    </lineage>
</organism>
<dbReference type="PRINTS" id="PR01798">
    <property type="entry name" value="SCOASYNTHASE"/>
</dbReference>
<dbReference type="EMBL" id="DSRU01000260">
    <property type="protein sequence ID" value="HFM99658.1"/>
    <property type="molecule type" value="Genomic_DNA"/>
</dbReference>
<dbReference type="PIRSF" id="PIRSF001553">
    <property type="entry name" value="SucCS_alpha"/>
    <property type="match status" value="1"/>
</dbReference>
<dbReference type="InterPro" id="IPR016102">
    <property type="entry name" value="Succinyl-CoA_synth-like"/>
</dbReference>
<feature type="region of interest" description="Disordered" evidence="4">
    <location>
        <begin position="282"/>
        <end position="301"/>
    </location>
</feature>